<evidence type="ECO:0000256" key="1">
    <source>
        <dbReference type="SAM" id="SignalP"/>
    </source>
</evidence>
<sequence length="256" mass="29318">MSVISCILVAFAAVSFAFPSVLLAGDAEAEPGAFSFLRRDFSGTPRSRFAGMSGGAFSSEYGRLRKELEDSYDACYVGLDDDGRRGLFESEVFWEKYFSSYEKNLCGVLDRPLLIYADGAKNPVITNVYREIVTEILRWRIDDLKRWKQGHYLSKPAMNADDIELKLTAERRRYAALRSDVVLLRYILYHYDRKNMDRISNLFGEKKLEFLENRISDRRTLLCEQLEMIERSNRLLEMISAGLRGIVPVDGSGKES</sequence>
<organism evidence="2 3">
    <name type="scientific">Cloacibacillus porcorum</name>
    <dbReference type="NCBI Taxonomy" id="1197717"/>
    <lineage>
        <taxon>Bacteria</taxon>
        <taxon>Thermotogati</taxon>
        <taxon>Synergistota</taxon>
        <taxon>Synergistia</taxon>
        <taxon>Synergistales</taxon>
        <taxon>Synergistaceae</taxon>
        <taxon>Cloacibacillus</taxon>
    </lineage>
</organism>
<evidence type="ECO:0000313" key="2">
    <source>
        <dbReference type="EMBL" id="ANZ46087.1"/>
    </source>
</evidence>
<keyword evidence="3" id="KW-1185">Reference proteome</keyword>
<evidence type="ECO:0000313" key="3">
    <source>
        <dbReference type="Proteomes" id="UP000093044"/>
    </source>
</evidence>
<feature type="chain" id="PRO_5008539017" evidence="1">
    <location>
        <begin position="25"/>
        <end position="256"/>
    </location>
</feature>
<dbReference type="OrthoDB" id="1031584at2"/>
<name>A0A1B2I826_9BACT</name>
<reference evidence="2" key="1">
    <citation type="submission" date="2016-08" db="EMBL/GenBank/DDBJ databases">
        <title>Complete genome of Cloacibacillus porcorum.</title>
        <authorList>
            <person name="Looft T."/>
            <person name="Bayles D.O."/>
            <person name="Alt D.P."/>
        </authorList>
    </citation>
    <scope>NUCLEOTIDE SEQUENCE [LARGE SCALE GENOMIC DNA]</scope>
    <source>
        <strain evidence="2">CL-84</strain>
    </source>
</reference>
<keyword evidence="1" id="KW-0732">Signal</keyword>
<dbReference type="GeneID" id="83058933"/>
<dbReference type="KEGG" id="cpor:BED41_13865"/>
<dbReference type="AlphaFoldDB" id="A0A1B2I826"/>
<accession>A0A1B2I826</accession>
<gene>
    <name evidence="2" type="ORF">BED41_13865</name>
</gene>
<dbReference type="Proteomes" id="UP000093044">
    <property type="component" value="Chromosome"/>
</dbReference>
<dbReference type="EMBL" id="CP016757">
    <property type="protein sequence ID" value="ANZ46087.1"/>
    <property type="molecule type" value="Genomic_DNA"/>
</dbReference>
<protein>
    <submittedName>
        <fullName evidence="2">Uncharacterized protein</fullName>
    </submittedName>
</protein>
<feature type="signal peptide" evidence="1">
    <location>
        <begin position="1"/>
        <end position="24"/>
    </location>
</feature>
<dbReference type="RefSeq" id="WP_066747585.1">
    <property type="nucleotide sequence ID" value="NZ_CP016757.1"/>
</dbReference>
<proteinExistence type="predicted"/>